<name>A0ABN1J9D9_9FLAO</name>
<sequence>MVLSLSILPLVWLGSSIYYKNGVTTNGYIVGVVFFLIAAFLDTLITVPLFIMPNGGNYYTFFTDFSFWIIAIELVGVAMLFYYIKVYPKVKTIKA</sequence>
<reference evidence="2 3" key="1">
    <citation type="journal article" date="2019" name="Int. J. Syst. Evol. Microbiol.">
        <title>The Global Catalogue of Microorganisms (GCM) 10K type strain sequencing project: providing services to taxonomists for standard genome sequencing and annotation.</title>
        <authorList>
            <consortium name="The Broad Institute Genomics Platform"/>
            <consortium name="The Broad Institute Genome Sequencing Center for Infectious Disease"/>
            <person name="Wu L."/>
            <person name="Ma J."/>
        </authorList>
    </citation>
    <scope>NUCLEOTIDE SEQUENCE [LARGE SCALE GENOMIC DNA]</scope>
    <source>
        <strain evidence="2 3">JCM 15974</strain>
    </source>
</reference>
<keyword evidence="1" id="KW-1133">Transmembrane helix</keyword>
<gene>
    <name evidence="2" type="ORF">GCM10009430_46500</name>
</gene>
<dbReference type="Proteomes" id="UP001501758">
    <property type="component" value="Unassembled WGS sequence"/>
</dbReference>
<organism evidence="2 3">
    <name type="scientific">Aquimarina litoralis</name>
    <dbReference type="NCBI Taxonomy" id="584605"/>
    <lineage>
        <taxon>Bacteria</taxon>
        <taxon>Pseudomonadati</taxon>
        <taxon>Bacteroidota</taxon>
        <taxon>Flavobacteriia</taxon>
        <taxon>Flavobacteriales</taxon>
        <taxon>Flavobacteriaceae</taxon>
        <taxon>Aquimarina</taxon>
    </lineage>
</organism>
<comment type="caution">
    <text evidence="2">The sequence shown here is derived from an EMBL/GenBank/DDBJ whole genome shotgun (WGS) entry which is preliminary data.</text>
</comment>
<keyword evidence="1" id="KW-0812">Transmembrane</keyword>
<dbReference type="Pfam" id="PF17329">
    <property type="entry name" value="DUF5367"/>
    <property type="match status" value="1"/>
</dbReference>
<keyword evidence="1" id="KW-0472">Membrane</keyword>
<feature type="transmembrane region" description="Helical" evidence="1">
    <location>
        <begin position="65"/>
        <end position="84"/>
    </location>
</feature>
<evidence type="ECO:0000313" key="3">
    <source>
        <dbReference type="Proteomes" id="UP001501758"/>
    </source>
</evidence>
<evidence type="ECO:0008006" key="4">
    <source>
        <dbReference type="Google" id="ProtNLM"/>
    </source>
</evidence>
<protein>
    <recommendedName>
        <fullName evidence="4">Lycopene cyclase domain-containing protein</fullName>
    </recommendedName>
</protein>
<accession>A0ABN1J9D9</accession>
<evidence type="ECO:0000256" key="1">
    <source>
        <dbReference type="SAM" id="Phobius"/>
    </source>
</evidence>
<proteinExistence type="predicted"/>
<evidence type="ECO:0000313" key="2">
    <source>
        <dbReference type="EMBL" id="GAA0732890.1"/>
    </source>
</evidence>
<dbReference type="InterPro" id="IPR020509">
    <property type="entry name" value="Uncharacterised_YnzE"/>
</dbReference>
<dbReference type="EMBL" id="BAAAGE010000007">
    <property type="protein sequence ID" value="GAA0732890.1"/>
    <property type="molecule type" value="Genomic_DNA"/>
</dbReference>
<keyword evidence="3" id="KW-1185">Reference proteome</keyword>
<feature type="transmembrane region" description="Helical" evidence="1">
    <location>
        <begin position="28"/>
        <end position="53"/>
    </location>
</feature>